<gene>
    <name evidence="2" type="ORF">FB389_1631</name>
</gene>
<feature type="transmembrane region" description="Helical" evidence="1">
    <location>
        <begin position="12"/>
        <end position="36"/>
    </location>
</feature>
<keyword evidence="1" id="KW-0812">Transmembrane</keyword>
<dbReference type="AlphaFoldDB" id="A0A542SQP0"/>
<organism evidence="2 3">
    <name type="scientific">Rarobacter incanus</name>
    <dbReference type="NCBI Taxonomy" id="153494"/>
    <lineage>
        <taxon>Bacteria</taxon>
        <taxon>Bacillati</taxon>
        <taxon>Actinomycetota</taxon>
        <taxon>Actinomycetes</taxon>
        <taxon>Micrococcales</taxon>
        <taxon>Rarobacteraceae</taxon>
        <taxon>Rarobacter</taxon>
    </lineage>
</organism>
<keyword evidence="1" id="KW-0472">Membrane</keyword>
<evidence type="ECO:0000256" key="1">
    <source>
        <dbReference type="SAM" id="Phobius"/>
    </source>
</evidence>
<dbReference type="Proteomes" id="UP000316181">
    <property type="component" value="Unassembled WGS sequence"/>
</dbReference>
<evidence type="ECO:0000313" key="2">
    <source>
        <dbReference type="EMBL" id="TQK76929.1"/>
    </source>
</evidence>
<proteinExistence type="predicted"/>
<dbReference type="EMBL" id="VFNV01000001">
    <property type="protein sequence ID" value="TQK76929.1"/>
    <property type="molecule type" value="Genomic_DNA"/>
</dbReference>
<sequence>MRNEPVYRRRRAVALTALIVVVALLVWAIGAIIGALRPGTKPRTSASPSAAATSAAATGAPQNCSADGLVVALATKGDSFALGGKVPFAVSITSTADADCLIDVSDTSRVLTIRSGSDQVWSSADCGSADPKELLMSKGSKEAHTVTWKIERSVAGCKDGQPALRAGTYRAQVSVSGAKSDEVSFILK</sequence>
<evidence type="ECO:0000313" key="3">
    <source>
        <dbReference type="Proteomes" id="UP000316181"/>
    </source>
</evidence>
<comment type="caution">
    <text evidence="2">The sequence shown here is derived from an EMBL/GenBank/DDBJ whole genome shotgun (WGS) entry which is preliminary data.</text>
</comment>
<dbReference type="RefSeq" id="WP_246043590.1">
    <property type="nucleotide sequence ID" value="NZ_BAAATB010000004.1"/>
</dbReference>
<protein>
    <submittedName>
        <fullName evidence="2">Uncharacterized protein</fullName>
    </submittedName>
</protein>
<keyword evidence="1" id="KW-1133">Transmembrane helix</keyword>
<name>A0A542SQP0_9MICO</name>
<accession>A0A542SQP0</accession>
<reference evidence="2 3" key="1">
    <citation type="submission" date="2019-06" db="EMBL/GenBank/DDBJ databases">
        <title>Sequencing the genomes of 1000 actinobacteria strains.</title>
        <authorList>
            <person name="Klenk H.-P."/>
        </authorList>
    </citation>
    <scope>NUCLEOTIDE SEQUENCE [LARGE SCALE GENOMIC DNA]</scope>
    <source>
        <strain evidence="2 3">DSM 10596</strain>
    </source>
</reference>
<keyword evidence="3" id="KW-1185">Reference proteome</keyword>